<evidence type="ECO:0000313" key="6">
    <source>
        <dbReference type="Proteomes" id="UP000326169"/>
    </source>
</evidence>
<keyword evidence="3 4" id="KW-0456">Lyase</keyword>
<sequence>MAELLSATEIQQMATQIPQWSVEGKTIKCVKTFKGFVEAVAFVNQLVEPAEAAGHHPDLEISYNKVTITLTTHDAGGLTKNDFAMAEKISSLS</sequence>
<dbReference type="RefSeq" id="WP_014274895.1">
    <property type="nucleotide sequence ID" value="NZ_BIMW01000124.1"/>
</dbReference>
<reference evidence="5 6" key="1">
    <citation type="journal article" date="2019" name="J Genomics">
        <title>The Draft Genome of a Hydrogen-producing Cyanobacterium, Arthrospira platensis NIES-46.</title>
        <authorList>
            <person name="Suzuki S."/>
            <person name="Yamaguchi H."/>
            <person name="Kawachi M."/>
        </authorList>
    </citation>
    <scope>NUCLEOTIDE SEQUENCE [LARGE SCALE GENOMIC DNA]</scope>
    <source>
        <strain evidence="5 6">NIES-46</strain>
    </source>
</reference>
<proteinExistence type="inferred from homology"/>
<comment type="catalytic activity">
    <reaction evidence="1 4">
        <text>(4aS,6R)-4a-hydroxy-L-erythro-5,6,7,8-tetrahydrobiopterin = (6R)-L-erythro-6,7-dihydrobiopterin + H2O</text>
        <dbReference type="Rhea" id="RHEA:11920"/>
        <dbReference type="ChEBI" id="CHEBI:15377"/>
        <dbReference type="ChEBI" id="CHEBI:15642"/>
        <dbReference type="ChEBI" id="CHEBI:43120"/>
        <dbReference type="EC" id="4.2.1.96"/>
    </reaction>
</comment>
<comment type="caution">
    <text evidence="5">The sequence shown here is derived from an EMBL/GenBank/DDBJ whole genome shotgun (WGS) entry which is preliminary data.</text>
</comment>
<name>A0A5M3T6U9_LIMPL</name>
<dbReference type="EMBL" id="BIMW01000124">
    <property type="protein sequence ID" value="GCE95204.1"/>
    <property type="molecule type" value="Genomic_DNA"/>
</dbReference>
<dbReference type="NCBIfam" id="NF002017">
    <property type="entry name" value="PRK00823.1-2"/>
    <property type="match status" value="1"/>
</dbReference>
<evidence type="ECO:0000256" key="1">
    <source>
        <dbReference type="ARBA" id="ARBA00001554"/>
    </source>
</evidence>
<dbReference type="InterPro" id="IPR001533">
    <property type="entry name" value="Pterin_deHydtase"/>
</dbReference>
<dbReference type="Gene3D" id="3.30.1360.20">
    <property type="entry name" value="Transcriptional coactivator/pterin dehydratase"/>
    <property type="match status" value="1"/>
</dbReference>
<gene>
    <name evidence="5" type="ORF">NIES46_32660</name>
</gene>
<dbReference type="CDD" id="cd00488">
    <property type="entry name" value="PCD_DCoH"/>
    <property type="match status" value="1"/>
</dbReference>
<dbReference type="PANTHER" id="PTHR12599:SF0">
    <property type="entry name" value="PTERIN-4-ALPHA-CARBINOLAMINE DEHYDRATASE"/>
    <property type="match status" value="1"/>
</dbReference>
<keyword evidence="6" id="KW-1185">Reference proteome</keyword>
<dbReference type="Pfam" id="PF01329">
    <property type="entry name" value="Pterin_4a"/>
    <property type="match status" value="1"/>
</dbReference>
<evidence type="ECO:0000256" key="3">
    <source>
        <dbReference type="ARBA" id="ARBA00023239"/>
    </source>
</evidence>
<evidence type="ECO:0000313" key="5">
    <source>
        <dbReference type="EMBL" id="GCE95204.1"/>
    </source>
</evidence>
<dbReference type="Proteomes" id="UP000326169">
    <property type="component" value="Unassembled WGS sequence"/>
</dbReference>
<comment type="similarity">
    <text evidence="2 4">Belongs to the pterin-4-alpha-carbinolamine dehydratase family.</text>
</comment>
<protein>
    <recommendedName>
        <fullName evidence="4">Putative pterin-4-alpha-carbinolamine dehydratase</fullName>
        <shortName evidence="4">PHS</shortName>
        <ecNumber evidence="4">4.2.1.96</ecNumber>
    </recommendedName>
    <alternativeName>
        <fullName evidence="4">4-alpha-hydroxy-tetrahydropterin dehydratase</fullName>
    </alternativeName>
    <alternativeName>
        <fullName evidence="4">Pterin carbinolamine dehydratase</fullName>
        <shortName evidence="4">PCD</shortName>
    </alternativeName>
</protein>
<dbReference type="PANTHER" id="PTHR12599">
    <property type="entry name" value="PTERIN-4-ALPHA-CARBINOLAMINE DEHYDRATASE"/>
    <property type="match status" value="1"/>
</dbReference>
<evidence type="ECO:0000256" key="2">
    <source>
        <dbReference type="ARBA" id="ARBA00006472"/>
    </source>
</evidence>
<organism evidence="5 6">
    <name type="scientific">Limnospira platensis NIES-46</name>
    <dbReference type="NCBI Taxonomy" id="1236695"/>
    <lineage>
        <taxon>Bacteria</taxon>
        <taxon>Bacillati</taxon>
        <taxon>Cyanobacteriota</taxon>
        <taxon>Cyanophyceae</taxon>
        <taxon>Oscillatoriophycideae</taxon>
        <taxon>Oscillatoriales</taxon>
        <taxon>Sirenicapillariaceae</taxon>
        <taxon>Limnospira</taxon>
    </lineage>
</organism>
<dbReference type="InterPro" id="IPR036428">
    <property type="entry name" value="PCD_sf"/>
</dbReference>
<accession>A0A5M3T6U9</accession>
<dbReference type="EC" id="4.2.1.96" evidence="4"/>
<dbReference type="HAMAP" id="MF_00434">
    <property type="entry name" value="Pterin_4_alpha"/>
    <property type="match status" value="1"/>
</dbReference>
<dbReference type="GeneID" id="301684066"/>
<evidence type="ECO:0000256" key="4">
    <source>
        <dbReference type="HAMAP-Rule" id="MF_00434"/>
    </source>
</evidence>
<dbReference type="SUPFAM" id="SSF55248">
    <property type="entry name" value="PCD-like"/>
    <property type="match status" value="1"/>
</dbReference>